<dbReference type="GO" id="GO:0051539">
    <property type="term" value="F:4 iron, 4 sulfur cluster binding"/>
    <property type="evidence" value="ECO:0007669"/>
    <property type="project" value="UniProtKB-KW"/>
</dbReference>
<gene>
    <name evidence="11" type="ORF">Salat_2517800</name>
</gene>
<protein>
    <submittedName>
        <fullName evidence="11">NADH dehydrogenase [ubiquinone] iron-sulfur protein 1, mitochondrial</fullName>
    </submittedName>
</protein>
<comment type="caution">
    <text evidence="11">The sequence shown here is derived from an EMBL/GenBank/DDBJ whole genome shotgun (WGS) entry which is preliminary data.</text>
</comment>
<comment type="similarity">
    <text evidence="2">Belongs to the complex I 75 kDa subunit family.</text>
</comment>
<dbReference type="InterPro" id="IPR000283">
    <property type="entry name" value="NADH_UbQ_OxRdtase_75kDa_su_CS"/>
</dbReference>
<dbReference type="AlphaFoldDB" id="A0AAE1XST9"/>
<feature type="domain" description="4Fe-4S Mo/W bis-MGD-type" evidence="10">
    <location>
        <begin position="73"/>
        <end position="129"/>
    </location>
</feature>
<dbReference type="GO" id="GO:0008137">
    <property type="term" value="F:NADH dehydrogenase (ubiquinone) activity"/>
    <property type="evidence" value="ECO:0007669"/>
    <property type="project" value="InterPro"/>
</dbReference>
<dbReference type="InterPro" id="IPR050123">
    <property type="entry name" value="Prok_molybdopt-oxidoreductase"/>
</dbReference>
<dbReference type="InterPro" id="IPR006656">
    <property type="entry name" value="Mopterin_OxRdtase"/>
</dbReference>
<keyword evidence="4" id="KW-0479">Metal-binding</keyword>
<evidence type="ECO:0000256" key="6">
    <source>
        <dbReference type="ARBA" id="ARBA00023004"/>
    </source>
</evidence>
<dbReference type="PROSITE" id="PS51669">
    <property type="entry name" value="4FE4S_MOW_BIS_MGD"/>
    <property type="match status" value="1"/>
</dbReference>
<keyword evidence="6" id="KW-0408">Iron</keyword>
<dbReference type="Gene3D" id="3.40.50.740">
    <property type="match status" value="1"/>
</dbReference>
<dbReference type="GO" id="GO:0046872">
    <property type="term" value="F:metal ion binding"/>
    <property type="evidence" value="ECO:0007669"/>
    <property type="project" value="UniProtKB-KW"/>
</dbReference>
<dbReference type="FunFam" id="3.40.50.740:FF:000017">
    <property type="entry name" value="NADH-quinone oxidoreductase"/>
    <property type="match status" value="1"/>
</dbReference>
<organism evidence="11 12">
    <name type="scientific">Sesamum alatum</name>
    <dbReference type="NCBI Taxonomy" id="300844"/>
    <lineage>
        <taxon>Eukaryota</taxon>
        <taxon>Viridiplantae</taxon>
        <taxon>Streptophyta</taxon>
        <taxon>Embryophyta</taxon>
        <taxon>Tracheophyta</taxon>
        <taxon>Spermatophyta</taxon>
        <taxon>Magnoliopsida</taxon>
        <taxon>eudicotyledons</taxon>
        <taxon>Gunneridae</taxon>
        <taxon>Pentapetalae</taxon>
        <taxon>asterids</taxon>
        <taxon>lamiids</taxon>
        <taxon>Lamiales</taxon>
        <taxon>Pedaliaceae</taxon>
        <taxon>Sesamum</taxon>
    </lineage>
</organism>
<comment type="cofactor">
    <cofactor evidence="9">
        <name>[2Fe-2S] cluster</name>
        <dbReference type="ChEBI" id="CHEBI:190135"/>
    </cofactor>
</comment>
<dbReference type="SUPFAM" id="SSF54862">
    <property type="entry name" value="4Fe-4S ferredoxins"/>
    <property type="match status" value="1"/>
</dbReference>
<evidence type="ECO:0000256" key="1">
    <source>
        <dbReference type="ARBA" id="ARBA00001966"/>
    </source>
</evidence>
<evidence type="ECO:0000259" key="10">
    <source>
        <dbReference type="PROSITE" id="PS51669"/>
    </source>
</evidence>
<dbReference type="SUPFAM" id="SSF53706">
    <property type="entry name" value="Formate dehydrogenase/DMSO reductase, domains 1-3"/>
    <property type="match status" value="1"/>
</dbReference>
<dbReference type="Pfam" id="PF09326">
    <property type="entry name" value="NADH_dhqG_C"/>
    <property type="match status" value="1"/>
</dbReference>
<dbReference type="Pfam" id="PF22117">
    <property type="entry name" value="Fer4_Nqo3"/>
    <property type="match status" value="1"/>
</dbReference>
<evidence type="ECO:0000256" key="7">
    <source>
        <dbReference type="ARBA" id="ARBA00023014"/>
    </source>
</evidence>
<dbReference type="CDD" id="cd02773">
    <property type="entry name" value="MopB_Res-Cmplx1_Nad11"/>
    <property type="match status" value="1"/>
</dbReference>
<dbReference type="Pfam" id="PF22151">
    <property type="entry name" value="Fer4_NDSU1"/>
    <property type="match status" value="1"/>
</dbReference>
<dbReference type="PROSITE" id="PS00643">
    <property type="entry name" value="COMPLEX1_75K_3"/>
    <property type="match status" value="1"/>
</dbReference>
<dbReference type="Gene3D" id="3.30.70.20">
    <property type="match status" value="1"/>
</dbReference>
<dbReference type="EMBL" id="JACGWO010000010">
    <property type="protein sequence ID" value="KAK4416923.1"/>
    <property type="molecule type" value="Genomic_DNA"/>
</dbReference>
<keyword evidence="8" id="KW-0520">NAD</keyword>
<proteinExistence type="inferred from homology"/>
<evidence type="ECO:0000256" key="3">
    <source>
        <dbReference type="ARBA" id="ARBA00022485"/>
    </source>
</evidence>
<evidence type="ECO:0000256" key="8">
    <source>
        <dbReference type="ARBA" id="ARBA00023027"/>
    </source>
</evidence>
<accession>A0AAE1XST9</accession>
<dbReference type="GO" id="GO:0042773">
    <property type="term" value="P:ATP synthesis coupled electron transport"/>
    <property type="evidence" value="ECO:0007669"/>
    <property type="project" value="InterPro"/>
</dbReference>
<sequence length="533" mass="58239">MTRCIQCTRCVRFATEIAGVQDLGMLGRGSGEEIGTYVEKLMTSELSGNVIDICPVGALTSKPFAFKARNWELKGTESIDVTDAVGSNIRIDSRGPEVMRILPRLNEDINEEWISDKTRFFYDGLKRQRLNDPMIRGADGRFKAVSWRDALAVVAEVIHQVKPDEIIGIAGKLSDAESMMALKDFLNKMGSNNISCEGNGPNPNADLRSGYIMNTSISGLEKADVFLLVGTQPRVEAAMVNARIRKTVRATNAKVGYLGPSADFNYDHEHLGAGPETLTELAEGRHPFCSVLSNAKNPVIIVGAGIFERKDKEVIFSVVETIAKNINAVRPDWNGLNTLLLNAAQAAALDLGLVPESDKSIESAKFLYLMGADDMNLEKLPEDAFVVYQGHHGDRAVYRANVILPSSAFSEKEGTYANTEGCAQTTVPAVPTVGDARDDWKIIRGLSEVAGVRLPYDTLGAIRSRMQTVAPNLLHVDEREPATFSSSSLRPEVKEKMDNAPFEIAVKNFYMTDSISRASKIMAQCSALLSKKS</sequence>
<dbReference type="PANTHER" id="PTHR43105:SF13">
    <property type="entry name" value="NADH-UBIQUINONE OXIDOREDUCTASE 75 KDA SUBUNIT, MITOCHONDRIAL"/>
    <property type="match status" value="1"/>
</dbReference>
<evidence type="ECO:0000313" key="11">
    <source>
        <dbReference type="EMBL" id="KAK4416923.1"/>
    </source>
</evidence>
<evidence type="ECO:0000313" key="12">
    <source>
        <dbReference type="Proteomes" id="UP001293254"/>
    </source>
</evidence>
<dbReference type="FunFam" id="3.40.50.740:FF:000012">
    <property type="entry name" value="NADH dehydrogenase [ubiquinone] iron-sulfur protein 1 mitochondrial"/>
    <property type="match status" value="1"/>
</dbReference>
<reference evidence="11" key="1">
    <citation type="submission" date="2020-06" db="EMBL/GenBank/DDBJ databases">
        <authorList>
            <person name="Li T."/>
            <person name="Hu X."/>
            <person name="Zhang T."/>
            <person name="Song X."/>
            <person name="Zhang H."/>
            <person name="Dai N."/>
            <person name="Sheng W."/>
            <person name="Hou X."/>
            <person name="Wei L."/>
        </authorList>
    </citation>
    <scope>NUCLEOTIDE SEQUENCE</scope>
    <source>
        <strain evidence="11">3651</strain>
        <tissue evidence="11">Leaf</tissue>
    </source>
</reference>
<keyword evidence="7" id="KW-0411">Iron-sulfur</keyword>
<dbReference type="Gene3D" id="3.30.200.210">
    <property type="match status" value="1"/>
</dbReference>
<evidence type="ECO:0000256" key="9">
    <source>
        <dbReference type="ARBA" id="ARBA00034078"/>
    </source>
</evidence>
<keyword evidence="12" id="KW-1185">Reference proteome</keyword>
<dbReference type="GO" id="GO:0016651">
    <property type="term" value="F:oxidoreductase activity, acting on NAD(P)H"/>
    <property type="evidence" value="ECO:0007669"/>
    <property type="project" value="InterPro"/>
</dbReference>
<dbReference type="InterPro" id="IPR006963">
    <property type="entry name" value="Mopterin_OxRdtase_4Fe-4S_dom"/>
</dbReference>
<dbReference type="NCBIfam" id="TIGR01973">
    <property type="entry name" value="NuoG"/>
    <property type="match status" value="1"/>
</dbReference>
<dbReference type="GO" id="GO:0016020">
    <property type="term" value="C:membrane"/>
    <property type="evidence" value="ECO:0007669"/>
    <property type="project" value="InterPro"/>
</dbReference>
<dbReference type="Pfam" id="PF00384">
    <property type="entry name" value="Molybdopterin"/>
    <property type="match status" value="1"/>
</dbReference>
<keyword evidence="5" id="KW-1278">Translocase</keyword>
<dbReference type="InterPro" id="IPR015405">
    <property type="entry name" value="NDUFS1-like_C"/>
</dbReference>
<dbReference type="Proteomes" id="UP001293254">
    <property type="component" value="Unassembled WGS sequence"/>
</dbReference>
<dbReference type="PANTHER" id="PTHR43105">
    <property type="entry name" value="RESPIRATORY NITRATE REDUCTASE"/>
    <property type="match status" value="1"/>
</dbReference>
<dbReference type="FunFam" id="3.30.70.20:FF:000002">
    <property type="entry name" value="NADH-ubiquinone oxidoreductase 75 kDa subunit"/>
    <property type="match status" value="1"/>
</dbReference>
<evidence type="ECO:0000256" key="5">
    <source>
        <dbReference type="ARBA" id="ARBA00022967"/>
    </source>
</evidence>
<reference evidence="11" key="2">
    <citation type="journal article" date="2024" name="Plant">
        <title>Genomic evolution and insights into agronomic trait innovations of Sesamum species.</title>
        <authorList>
            <person name="Miao H."/>
            <person name="Wang L."/>
            <person name="Qu L."/>
            <person name="Liu H."/>
            <person name="Sun Y."/>
            <person name="Le M."/>
            <person name="Wang Q."/>
            <person name="Wei S."/>
            <person name="Zheng Y."/>
            <person name="Lin W."/>
            <person name="Duan Y."/>
            <person name="Cao H."/>
            <person name="Xiong S."/>
            <person name="Wang X."/>
            <person name="Wei L."/>
            <person name="Li C."/>
            <person name="Ma Q."/>
            <person name="Ju M."/>
            <person name="Zhao R."/>
            <person name="Li G."/>
            <person name="Mu C."/>
            <person name="Tian Q."/>
            <person name="Mei H."/>
            <person name="Zhang T."/>
            <person name="Gao T."/>
            <person name="Zhang H."/>
        </authorList>
    </citation>
    <scope>NUCLEOTIDE SEQUENCE</scope>
    <source>
        <strain evidence="11">3651</strain>
    </source>
</reference>
<dbReference type="InterPro" id="IPR054351">
    <property type="entry name" value="NADH_UbQ_OxRdtase_ferredoxin"/>
</dbReference>
<evidence type="ECO:0000256" key="2">
    <source>
        <dbReference type="ARBA" id="ARBA00005404"/>
    </source>
</evidence>
<comment type="cofactor">
    <cofactor evidence="1">
        <name>[4Fe-4S] cluster</name>
        <dbReference type="ChEBI" id="CHEBI:49883"/>
    </cofactor>
</comment>
<dbReference type="InterPro" id="IPR010228">
    <property type="entry name" value="NADH_UbQ_OxRdtase_Gsu"/>
</dbReference>
<dbReference type="FunFam" id="3.30.200.210:FF:000002">
    <property type="entry name" value="NADH-ubiquinone oxidoreductase 75 kDa subunit"/>
    <property type="match status" value="1"/>
</dbReference>
<keyword evidence="3" id="KW-0004">4Fe-4S</keyword>
<name>A0AAE1XST9_9LAMI</name>
<evidence type="ECO:0000256" key="4">
    <source>
        <dbReference type="ARBA" id="ARBA00022723"/>
    </source>
</evidence>